<sequence length="121" mass="14358">MERRETNTRIDREEKLIRIEKEIAELHQKCDPVHNLMKTIDRMESEMDVLIIDYLKEETPKSEAKEKTKKKKQKKKVKQANEVSKSVTPDQKSEEKTAIARPDSIPEDIWQRFYELGNFVA</sequence>
<dbReference type="EMBL" id="BTSX01000005">
    <property type="protein sequence ID" value="GMT01696.1"/>
    <property type="molecule type" value="Genomic_DNA"/>
</dbReference>
<dbReference type="AlphaFoldDB" id="A0AAV5U487"/>
<protein>
    <submittedName>
        <fullName evidence="2">Uncharacterized protein</fullName>
    </submittedName>
</protein>
<dbReference type="Proteomes" id="UP001432027">
    <property type="component" value="Unassembled WGS sequence"/>
</dbReference>
<name>A0AAV5U487_9BILA</name>
<accession>A0AAV5U487</accession>
<organism evidence="2 3">
    <name type="scientific">Pristionchus entomophagus</name>
    <dbReference type="NCBI Taxonomy" id="358040"/>
    <lineage>
        <taxon>Eukaryota</taxon>
        <taxon>Metazoa</taxon>
        <taxon>Ecdysozoa</taxon>
        <taxon>Nematoda</taxon>
        <taxon>Chromadorea</taxon>
        <taxon>Rhabditida</taxon>
        <taxon>Rhabditina</taxon>
        <taxon>Diplogasteromorpha</taxon>
        <taxon>Diplogasteroidea</taxon>
        <taxon>Neodiplogasteridae</taxon>
        <taxon>Pristionchus</taxon>
    </lineage>
</organism>
<proteinExistence type="predicted"/>
<comment type="caution">
    <text evidence="2">The sequence shown here is derived from an EMBL/GenBank/DDBJ whole genome shotgun (WGS) entry which is preliminary data.</text>
</comment>
<evidence type="ECO:0000313" key="2">
    <source>
        <dbReference type="EMBL" id="GMT01696.1"/>
    </source>
</evidence>
<evidence type="ECO:0000313" key="3">
    <source>
        <dbReference type="Proteomes" id="UP001432027"/>
    </source>
</evidence>
<feature type="non-terminal residue" evidence="2">
    <location>
        <position position="121"/>
    </location>
</feature>
<feature type="compositionally biased region" description="Basic residues" evidence="1">
    <location>
        <begin position="67"/>
        <end position="78"/>
    </location>
</feature>
<reference evidence="2" key="1">
    <citation type="submission" date="2023-10" db="EMBL/GenBank/DDBJ databases">
        <title>Genome assembly of Pristionchus species.</title>
        <authorList>
            <person name="Yoshida K."/>
            <person name="Sommer R.J."/>
        </authorList>
    </citation>
    <scope>NUCLEOTIDE SEQUENCE</scope>
    <source>
        <strain evidence="2">RS0144</strain>
    </source>
</reference>
<evidence type="ECO:0000256" key="1">
    <source>
        <dbReference type="SAM" id="MobiDB-lite"/>
    </source>
</evidence>
<keyword evidence="3" id="KW-1185">Reference proteome</keyword>
<feature type="region of interest" description="Disordered" evidence="1">
    <location>
        <begin position="61"/>
        <end position="100"/>
    </location>
</feature>
<gene>
    <name evidence="2" type="ORF">PENTCL1PPCAC_23870</name>
</gene>